<dbReference type="SMART" id="SM00862">
    <property type="entry name" value="Trans_reg_C"/>
    <property type="match status" value="1"/>
</dbReference>
<keyword evidence="3 7" id="KW-0238">DNA-binding</keyword>
<dbReference type="PROSITE" id="PS50110">
    <property type="entry name" value="RESPONSE_REGULATORY"/>
    <property type="match status" value="1"/>
</dbReference>
<name>A0ABY5VR75_9FIRM</name>
<feature type="domain" description="OmpR/PhoB-type" evidence="9">
    <location>
        <begin position="134"/>
        <end position="233"/>
    </location>
</feature>
<keyword evidence="6" id="KW-0597">Phosphoprotein</keyword>
<dbReference type="EMBL" id="CP102290">
    <property type="protein sequence ID" value="UWP61428.1"/>
    <property type="molecule type" value="Genomic_DNA"/>
</dbReference>
<dbReference type="InterPro" id="IPR036388">
    <property type="entry name" value="WH-like_DNA-bd_sf"/>
</dbReference>
<dbReference type="InterPro" id="IPR039420">
    <property type="entry name" value="WalR-like"/>
</dbReference>
<dbReference type="SMART" id="SM00448">
    <property type="entry name" value="REC"/>
    <property type="match status" value="1"/>
</dbReference>
<dbReference type="SUPFAM" id="SSF52172">
    <property type="entry name" value="CheY-like"/>
    <property type="match status" value="1"/>
</dbReference>
<dbReference type="Proteomes" id="UP001060164">
    <property type="component" value="Chromosome"/>
</dbReference>
<keyword evidence="4" id="KW-0804">Transcription</keyword>
<dbReference type="CDD" id="cd17574">
    <property type="entry name" value="REC_OmpR"/>
    <property type="match status" value="1"/>
</dbReference>
<evidence type="ECO:0000256" key="4">
    <source>
        <dbReference type="ARBA" id="ARBA00023163"/>
    </source>
</evidence>
<dbReference type="InterPro" id="IPR011006">
    <property type="entry name" value="CheY-like_superfamily"/>
</dbReference>
<comment type="function">
    <text evidence="5">May play the central regulatory role in sporulation. It may be an element of the effector pathway responsible for the activation of sporulation genes in response to nutritional stress. Spo0A may act in concert with spo0H (a sigma factor) to control the expression of some genes that are critical to the sporulation process.</text>
</comment>
<evidence type="ECO:0000256" key="5">
    <source>
        <dbReference type="ARBA" id="ARBA00024867"/>
    </source>
</evidence>
<feature type="DNA-binding region" description="OmpR/PhoB-type" evidence="7">
    <location>
        <begin position="134"/>
        <end position="233"/>
    </location>
</feature>
<organism evidence="10 11">
    <name type="scientific">Ruminococcus gauvreauii</name>
    <dbReference type="NCBI Taxonomy" id="438033"/>
    <lineage>
        <taxon>Bacteria</taxon>
        <taxon>Bacillati</taxon>
        <taxon>Bacillota</taxon>
        <taxon>Clostridia</taxon>
        <taxon>Eubacteriales</taxon>
        <taxon>Oscillospiraceae</taxon>
        <taxon>Ruminococcus</taxon>
    </lineage>
</organism>
<keyword evidence="2" id="KW-0805">Transcription regulation</keyword>
<proteinExistence type="predicted"/>
<dbReference type="Gene3D" id="6.10.250.690">
    <property type="match status" value="1"/>
</dbReference>
<evidence type="ECO:0000313" key="11">
    <source>
        <dbReference type="Proteomes" id="UP001060164"/>
    </source>
</evidence>
<gene>
    <name evidence="10" type="primary">vanR</name>
    <name evidence="10" type="ORF">NQ502_14995</name>
</gene>
<dbReference type="NCBIfam" id="NF033117">
    <property type="entry name" value="vanR_ACDEGLN"/>
    <property type="match status" value="1"/>
</dbReference>
<evidence type="ECO:0000256" key="1">
    <source>
        <dbReference type="ARBA" id="ARBA00018672"/>
    </source>
</evidence>
<dbReference type="CDD" id="cd00383">
    <property type="entry name" value="trans_reg_C"/>
    <property type="match status" value="1"/>
</dbReference>
<feature type="modified residue" description="4-aspartylphosphate" evidence="6">
    <location>
        <position position="53"/>
    </location>
</feature>
<dbReference type="Pfam" id="PF00486">
    <property type="entry name" value="Trans_reg_C"/>
    <property type="match status" value="1"/>
</dbReference>
<evidence type="ECO:0000256" key="2">
    <source>
        <dbReference type="ARBA" id="ARBA00023015"/>
    </source>
</evidence>
<feature type="domain" description="Response regulatory" evidence="8">
    <location>
        <begin position="4"/>
        <end position="117"/>
    </location>
</feature>
<sequence length="233" mass="27200">MKESILIVDDEREIADLMEVYLNNDGYTVYKFYSGAEALECIESKKIDLAVLDVMLPDIDGFQICRKIREKFFFPIIMLTAKVEDSDKIMGLTIGADDYITKPFNPLEVVARVKTQLRRYMRYNSNSEQQKESVSEYDIKGLLINRETHSCRLFEEEISLTPIEFSVLWYLCENRGKVVSSEELFEAVWKEKYLDNNNTVMAHIGRLREKLHEPAKKPRFIKTVWGVGYKIEA</sequence>
<dbReference type="Gene3D" id="1.10.10.10">
    <property type="entry name" value="Winged helix-like DNA-binding domain superfamily/Winged helix DNA-binding domain"/>
    <property type="match status" value="1"/>
</dbReference>
<evidence type="ECO:0000256" key="7">
    <source>
        <dbReference type="PROSITE-ProRule" id="PRU01091"/>
    </source>
</evidence>
<dbReference type="PANTHER" id="PTHR48111:SF2">
    <property type="entry name" value="RESPONSE REGULATOR SAER"/>
    <property type="match status" value="1"/>
</dbReference>
<dbReference type="Gene3D" id="3.40.50.2300">
    <property type="match status" value="1"/>
</dbReference>
<dbReference type="SUPFAM" id="SSF46894">
    <property type="entry name" value="C-terminal effector domain of the bipartite response regulators"/>
    <property type="match status" value="1"/>
</dbReference>
<dbReference type="RefSeq" id="WP_028529019.1">
    <property type="nucleotide sequence ID" value="NZ_CABLBR010000018.1"/>
</dbReference>
<evidence type="ECO:0000259" key="8">
    <source>
        <dbReference type="PROSITE" id="PS50110"/>
    </source>
</evidence>
<dbReference type="PANTHER" id="PTHR48111">
    <property type="entry name" value="REGULATOR OF RPOS"/>
    <property type="match status" value="1"/>
</dbReference>
<dbReference type="Pfam" id="PF00072">
    <property type="entry name" value="Response_reg"/>
    <property type="match status" value="1"/>
</dbReference>
<evidence type="ECO:0000259" key="9">
    <source>
        <dbReference type="PROSITE" id="PS51755"/>
    </source>
</evidence>
<keyword evidence="11" id="KW-1185">Reference proteome</keyword>
<dbReference type="InterPro" id="IPR001867">
    <property type="entry name" value="OmpR/PhoB-type_DNA-bd"/>
</dbReference>
<evidence type="ECO:0000313" key="10">
    <source>
        <dbReference type="EMBL" id="UWP61428.1"/>
    </source>
</evidence>
<accession>A0ABY5VR75</accession>
<dbReference type="InterPro" id="IPR001789">
    <property type="entry name" value="Sig_transdc_resp-reg_receiver"/>
</dbReference>
<evidence type="ECO:0000256" key="6">
    <source>
        <dbReference type="PROSITE-ProRule" id="PRU00169"/>
    </source>
</evidence>
<dbReference type="PROSITE" id="PS51755">
    <property type="entry name" value="OMPR_PHOB"/>
    <property type="match status" value="1"/>
</dbReference>
<evidence type="ECO:0000256" key="3">
    <source>
        <dbReference type="ARBA" id="ARBA00023125"/>
    </source>
</evidence>
<dbReference type="InterPro" id="IPR058211">
    <property type="entry name" value="VanR-like"/>
</dbReference>
<dbReference type="InterPro" id="IPR016032">
    <property type="entry name" value="Sig_transdc_resp-reg_C-effctor"/>
</dbReference>
<protein>
    <recommendedName>
        <fullName evidence="1">Stage 0 sporulation protein A homolog</fullName>
    </recommendedName>
</protein>
<reference evidence="10" key="1">
    <citation type="journal article" date="2022" name="Cell">
        <title>Design, construction, and in vivo augmentation of a complex gut microbiome.</title>
        <authorList>
            <person name="Cheng A.G."/>
            <person name="Ho P.Y."/>
            <person name="Aranda-Diaz A."/>
            <person name="Jain S."/>
            <person name="Yu F.B."/>
            <person name="Meng X."/>
            <person name="Wang M."/>
            <person name="Iakiviak M."/>
            <person name="Nagashima K."/>
            <person name="Zhao A."/>
            <person name="Murugkar P."/>
            <person name="Patil A."/>
            <person name="Atabakhsh K."/>
            <person name="Weakley A."/>
            <person name="Yan J."/>
            <person name="Brumbaugh A.R."/>
            <person name="Higginbottom S."/>
            <person name="Dimas A."/>
            <person name="Shiver A.L."/>
            <person name="Deutschbauer A."/>
            <person name="Neff N."/>
            <person name="Sonnenburg J.L."/>
            <person name="Huang K.C."/>
            <person name="Fischbach M.A."/>
        </authorList>
    </citation>
    <scope>NUCLEOTIDE SEQUENCE</scope>
    <source>
        <strain evidence="10">DSM 19829</strain>
    </source>
</reference>